<feature type="chain" id="PRO_5034099306" evidence="9">
    <location>
        <begin position="22"/>
        <end position="187"/>
    </location>
</feature>
<dbReference type="GeneID" id="116993048"/>
<name>A0A8C3TWF2_CATUS</name>
<evidence type="ECO:0000256" key="2">
    <source>
        <dbReference type="ARBA" id="ARBA00008763"/>
    </source>
</evidence>
<dbReference type="OrthoDB" id="8963727at2759"/>
<dbReference type="GO" id="GO:0005886">
    <property type="term" value="C:plasma membrane"/>
    <property type="evidence" value="ECO:0007669"/>
    <property type="project" value="TreeGrafter"/>
</dbReference>
<dbReference type="GO" id="GO:2000391">
    <property type="term" value="P:positive regulation of neutrophil extravasation"/>
    <property type="evidence" value="ECO:0007669"/>
    <property type="project" value="TreeGrafter"/>
</dbReference>
<feature type="compositionally biased region" description="Basic and acidic residues" evidence="7">
    <location>
        <begin position="94"/>
        <end position="113"/>
    </location>
</feature>
<evidence type="ECO:0000313" key="11">
    <source>
        <dbReference type="Proteomes" id="UP000694563"/>
    </source>
</evidence>
<protein>
    <submittedName>
        <fullName evidence="10">CD99 molecule (Xg blood group)</fullName>
    </submittedName>
</protein>
<reference evidence="10" key="3">
    <citation type="submission" date="2025-09" db="UniProtKB">
        <authorList>
            <consortium name="Ensembl"/>
        </authorList>
    </citation>
    <scope>IDENTIFICATION</scope>
</reference>
<evidence type="ECO:0000256" key="8">
    <source>
        <dbReference type="SAM" id="Phobius"/>
    </source>
</evidence>
<feature type="region of interest" description="Disordered" evidence="7">
    <location>
        <begin position="36"/>
        <end position="126"/>
    </location>
</feature>
<dbReference type="PANTHER" id="PTHR15076:SF15">
    <property type="entry name" value="CD99 ANTIGEN"/>
    <property type="match status" value="1"/>
</dbReference>
<dbReference type="Proteomes" id="UP000694563">
    <property type="component" value="Chromosome 2"/>
</dbReference>
<dbReference type="Pfam" id="PF12301">
    <property type="entry name" value="CD99L2"/>
    <property type="match status" value="1"/>
</dbReference>
<feature type="compositionally biased region" description="Basic and acidic residues" evidence="7">
    <location>
        <begin position="72"/>
        <end position="81"/>
    </location>
</feature>
<dbReference type="GO" id="GO:0034109">
    <property type="term" value="P:homotypic cell-cell adhesion"/>
    <property type="evidence" value="ECO:0007669"/>
    <property type="project" value="TreeGrafter"/>
</dbReference>
<keyword evidence="5 8" id="KW-1133">Transmembrane helix</keyword>
<feature type="signal peptide" evidence="9">
    <location>
        <begin position="1"/>
        <end position="21"/>
    </location>
</feature>
<proteinExistence type="inferred from homology"/>
<comment type="similarity">
    <text evidence="2">Belongs to the CD99 family.</text>
</comment>
<keyword evidence="4 9" id="KW-0732">Signal</keyword>
<evidence type="ECO:0000256" key="7">
    <source>
        <dbReference type="SAM" id="MobiDB-lite"/>
    </source>
</evidence>
<evidence type="ECO:0000256" key="4">
    <source>
        <dbReference type="ARBA" id="ARBA00022729"/>
    </source>
</evidence>
<evidence type="ECO:0000256" key="9">
    <source>
        <dbReference type="SAM" id="SignalP"/>
    </source>
</evidence>
<accession>A0A8C3TWF2</accession>
<evidence type="ECO:0000256" key="6">
    <source>
        <dbReference type="ARBA" id="ARBA00023136"/>
    </source>
</evidence>
<feature type="transmembrane region" description="Helical" evidence="8">
    <location>
        <begin position="128"/>
        <end position="150"/>
    </location>
</feature>
<evidence type="ECO:0000256" key="1">
    <source>
        <dbReference type="ARBA" id="ARBA00004479"/>
    </source>
</evidence>
<dbReference type="GO" id="GO:0072683">
    <property type="term" value="P:T cell extravasation"/>
    <property type="evidence" value="ECO:0007669"/>
    <property type="project" value="TreeGrafter"/>
</dbReference>
<reference evidence="10" key="1">
    <citation type="submission" date="2020-10" db="EMBL/GenBank/DDBJ databases">
        <title>Catharus ustulatus (Swainson's thrush) genome, bCatUst1, primary haplotype v2.</title>
        <authorList>
            <person name="Delmore K."/>
            <person name="Vafadar M."/>
            <person name="Formenti G."/>
            <person name="Chow W."/>
            <person name="Pelan S."/>
            <person name="Howe K."/>
            <person name="Rhie A."/>
            <person name="Mountcastle J."/>
            <person name="Haase B."/>
            <person name="Fedrigo O."/>
            <person name="Jarvis E.D."/>
        </authorList>
    </citation>
    <scope>NUCLEOTIDE SEQUENCE [LARGE SCALE GENOMIC DNA]</scope>
</reference>
<keyword evidence="3 8" id="KW-0812">Transmembrane</keyword>
<feature type="region of interest" description="Disordered" evidence="7">
    <location>
        <begin position="163"/>
        <end position="187"/>
    </location>
</feature>
<gene>
    <name evidence="10" type="primary">CD99</name>
</gene>
<dbReference type="CTD" id="4267"/>
<dbReference type="AlphaFoldDB" id="A0A8C3TWF2"/>
<evidence type="ECO:0000256" key="3">
    <source>
        <dbReference type="ARBA" id="ARBA00022692"/>
    </source>
</evidence>
<evidence type="ECO:0000313" key="10">
    <source>
        <dbReference type="Ensembl" id="ENSCUSP00005005277.1"/>
    </source>
</evidence>
<dbReference type="PANTHER" id="PTHR15076">
    <property type="entry name" value="CD99/MIC2 PROTEIN RELATED"/>
    <property type="match status" value="1"/>
</dbReference>
<organism evidence="10 11">
    <name type="scientific">Catharus ustulatus</name>
    <name type="common">Russet-backed thrush</name>
    <name type="synonym">Hylocichla ustulatus</name>
    <dbReference type="NCBI Taxonomy" id="91951"/>
    <lineage>
        <taxon>Eukaryota</taxon>
        <taxon>Metazoa</taxon>
        <taxon>Chordata</taxon>
        <taxon>Craniata</taxon>
        <taxon>Vertebrata</taxon>
        <taxon>Euteleostomi</taxon>
        <taxon>Archelosauria</taxon>
        <taxon>Archosauria</taxon>
        <taxon>Dinosauria</taxon>
        <taxon>Saurischia</taxon>
        <taxon>Theropoda</taxon>
        <taxon>Coelurosauria</taxon>
        <taxon>Aves</taxon>
        <taxon>Neognathae</taxon>
        <taxon>Neoaves</taxon>
        <taxon>Telluraves</taxon>
        <taxon>Australaves</taxon>
        <taxon>Passeriformes</taxon>
        <taxon>Turdidae</taxon>
        <taxon>Catharus</taxon>
    </lineage>
</organism>
<keyword evidence="6 8" id="KW-0472">Membrane</keyword>
<keyword evidence="11" id="KW-1185">Reference proteome</keyword>
<evidence type="ECO:0000256" key="5">
    <source>
        <dbReference type="ARBA" id="ARBA00022989"/>
    </source>
</evidence>
<comment type="subcellular location">
    <subcellularLocation>
        <location evidence="1">Membrane</location>
        <topology evidence="1">Single-pass type I membrane protein</topology>
    </subcellularLocation>
</comment>
<sequence length="187" mass="20023">MRRWRLLVLPALLAVLLSVRGQDDFSLGDALLEETTKKPPVTQKTPSDLDDLDLTHALGPDDPKPLPPANPRDTDNPKQDQPKGSGTFDDSDLVDGHLPKGGSDDRGSNERKGPTPNNGQEEPASPGAIAGIISAVGAAVIGTVSSFIAYQKKKLCFKQSADEENVNMQSHRGAQSEPPVQRTLLEN</sequence>
<dbReference type="Ensembl" id="ENSCUST00005005488.1">
    <property type="protein sequence ID" value="ENSCUSP00005005277.1"/>
    <property type="gene ID" value="ENSCUSG00005003370.1"/>
</dbReference>
<reference evidence="10" key="2">
    <citation type="submission" date="2025-08" db="UniProtKB">
        <authorList>
            <consortium name="Ensembl"/>
        </authorList>
    </citation>
    <scope>IDENTIFICATION</scope>
</reference>
<dbReference type="InterPro" id="IPR022078">
    <property type="entry name" value="CD99L2"/>
</dbReference>
<dbReference type="RefSeq" id="XP_032909186.1">
    <property type="nucleotide sequence ID" value="XM_033053295.2"/>
</dbReference>